<dbReference type="Proteomes" id="UP000199518">
    <property type="component" value="Unassembled WGS sequence"/>
</dbReference>
<gene>
    <name evidence="1" type="ORF">SAMN05421753_104161</name>
</gene>
<evidence type="ECO:0000313" key="2">
    <source>
        <dbReference type="Proteomes" id="UP000199518"/>
    </source>
</evidence>
<accession>A0A1I3ECK7</accession>
<protein>
    <submittedName>
        <fullName evidence="1">Uncharacterized protein</fullName>
    </submittedName>
</protein>
<proteinExistence type="predicted"/>
<name>A0A1I3ECK7_9PLAN</name>
<keyword evidence="2" id="KW-1185">Reference proteome</keyword>
<dbReference type="OrthoDB" id="9156885at2"/>
<dbReference type="RefSeq" id="WP_092048522.1">
    <property type="nucleotide sequence ID" value="NZ_FOQD01000004.1"/>
</dbReference>
<reference evidence="2" key="1">
    <citation type="submission" date="2016-10" db="EMBL/GenBank/DDBJ databases">
        <authorList>
            <person name="Varghese N."/>
            <person name="Submissions S."/>
        </authorList>
    </citation>
    <scope>NUCLEOTIDE SEQUENCE [LARGE SCALE GENOMIC DNA]</scope>
    <source>
        <strain evidence="2">DSM 26348</strain>
    </source>
</reference>
<dbReference type="STRING" id="1576369.SAMN05421753_104161"/>
<dbReference type="AlphaFoldDB" id="A0A1I3ECK7"/>
<evidence type="ECO:0000313" key="1">
    <source>
        <dbReference type="EMBL" id="SFH96573.1"/>
    </source>
</evidence>
<organism evidence="1 2">
    <name type="scientific">Planctomicrobium piriforme</name>
    <dbReference type="NCBI Taxonomy" id="1576369"/>
    <lineage>
        <taxon>Bacteria</taxon>
        <taxon>Pseudomonadati</taxon>
        <taxon>Planctomycetota</taxon>
        <taxon>Planctomycetia</taxon>
        <taxon>Planctomycetales</taxon>
        <taxon>Planctomycetaceae</taxon>
        <taxon>Planctomicrobium</taxon>
    </lineage>
</organism>
<dbReference type="EMBL" id="FOQD01000004">
    <property type="protein sequence ID" value="SFH96573.1"/>
    <property type="molecule type" value="Genomic_DNA"/>
</dbReference>
<sequence>MIQPFAAQTADGNSTAFDWPGGVGVMIANSTFGSGTVKLQMSPDDPTGTPTNWVDVTSISMTAAGTVRFELPPCKVRCVLSGSTAASLNTWLGRALRTVQ</sequence>